<gene>
    <name evidence="2" type="ORF">GLUCOINTEAF2_0202475</name>
    <name evidence="1" type="ORF">GLUCOINTEAF2_0203123</name>
</gene>
<comment type="caution">
    <text evidence="2">The sequence shown here is derived from an EMBL/GenBank/DDBJ whole genome shotgun (WGS) entry which is preliminary data.</text>
</comment>
<dbReference type="EMBL" id="JUFX02000219">
    <property type="protein sequence ID" value="KPH85909.1"/>
    <property type="molecule type" value="Genomic_DNA"/>
</dbReference>
<proteinExistence type="predicted"/>
<dbReference type="EMBL" id="JUFX02000190">
    <property type="protein sequence ID" value="KPH86841.1"/>
    <property type="molecule type" value="Genomic_DNA"/>
</dbReference>
<reference evidence="2 3" key="1">
    <citation type="submission" date="2015-07" db="EMBL/GenBank/DDBJ databases">
        <title>Draft Genome Sequence of Komagataeibacter intermedius Strain AF2, Isolated from Kombucha Tea.</title>
        <authorList>
            <person name="Santos R.A."/>
            <person name="Berretta A.A."/>
            <person name="Barud H.S."/>
            <person name="Ribeiro S.J."/>
            <person name="Gonzalez-Garcia L.N."/>
            <person name="Zucchi T.D."/>
            <person name="Goldman G.H."/>
            <person name="Riano-Pachon D.M."/>
        </authorList>
    </citation>
    <scope>NUCLEOTIDE SEQUENCE [LARGE SCALE GENOMIC DNA]</scope>
    <source>
        <strain evidence="2 3">AF2</strain>
    </source>
</reference>
<dbReference type="Proteomes" id="UP000031553">
    <property type="component" value="Unassembled WGS sequence"/>
</dbReference>
<organism evidence="2 3">
    <name type="scientific">Komagataeibacter intermedius AF2</name>
    <dbReference type="NCBI Taxonomy" id="1458464"/>
    <lineage>
        <taxon>Bacteria</taxon>
        <taxon>Pseudomonadati</taxon>
        <taxon>Pseudomonadota</taxon>
        <taxon>Alphaproteobacteria</taxon>
        <taxon>Acetobacterales</taxon>
        <taxon>Acetobacteraceae</taxon>
        <taxon>Komagataeibacter</taxon>
    </lineage>
</organism>
<evidence type="ECO:0008006" key="4">
    <source>
        <dbReference type="Google" id="ProtNLM"/>
    </source>
</evidence>
<evidence type="ECO:0000313" key="2">
    <source>
        <dbReference type="EMBL" id="KPH86841.1"/>
    </source>
</evidence>
<sequence>MAQVEWETLKWVDWYNNRRLLAPIGYRPPAEAERAFHADQSRLDIAA</sequence>
<evidence type="ECO:0000313" key="3">
    <source>
        <dbReference type="Proteomes" id="UP000031553"/>
    </source>
</evidence>
<accession>A0A0C1UYF6</accession>
<dbReference type="AlphaFoldDB" id="A0A0C1UYF6"/>
<protein>
    <recommendedName>
        <fullName evidence="4">Transposase</fullName>
    </recommendedName>
</protein>
<evidence type="ECO:0000313" key="1">
    <source>
        <dbReference type="EMBL" id="KPH85909.1"/>
    </source>
</evidence>
<name>A0A0C1UYF6_9PROT</name>